<evidence type="ECO:0000256" key="4">
    <source>
        <dbReference type="ARBA" id="ARBA00022801"/>
    </source>
</evidence>
<dbReference type="GO" id="GO:0051607">
    <property type="term" value="P:defense response to virus"/>
    <property type="evidence" value="ECO:0007669"/>
    <property type="project" value="UniProtKB-UniRule"/>
</dbReference>
<dbReference type="EC" id="3.1.-.-" evidence="9"/>
<dbReference type="HAMAP" id="MF_01470">
    <property type="entry name" value="Cas1"/>
    <property type="match status" value="1"/>
</dbReference>
<comment type="similarity">
    <text evidence="9">Belongs to the CRISPR-associated endonuclease Cas1 family.</text>
</comment>
<organism evidence="10 11">
    <name type="scientific">Ignicoccus pacificus DSM 13166</name>
    <dbReference type="NCBI Taxonomy" id="940294"/>
    <lineage>
        <taxon>Archaea</taxon>
        <taxon>Thermoproteota</taxon>
        <taxon>Thermoprotei</taxon>
        <taxon>Desulfurococcales</taxon>
        <taxon>Desulfurococcaceae</taxon>
        <taxon>Ignicoccus</taxon>
    </lineage>
</organism>
<comment type="cofactor">
    <cofactor evidence="9">
        <name>Mg(2+)</name>
        <dbReference type="ChEBI" id="CHEBI:18420"/>
    </cofactor>
    <cofactor evidence="9">
        <name>Mn(2+)</name>
        <dbReference type="ChEBI" id="CHEBI:29035"/>
    </cofactor>
</comment>
<evidence type="ECO:0000256" key="3">
    <source>
        <dbReference type="ARBA" id="ARBA00022759"/>
    </source>
</evidence>
<dbReference type="Gene3D" id="1.20.120.920">
    <property type="entry name" value="CRISPR-associated endonuclease Cas1, C-terminal domain"/>
    <property type="match status" value="1"/>
</dbReference>
<dbReference type="NCBIfam" id="TIGR00287">
    <property type="entry name" value="cas1"/>
    <property type="match status" value="1"/>
</dbReference>
<dbReference type="KEGG" id="ipc:IPA_06885"/>
<keyword evidence="4 9" id="KW-0378">Hydrolase</keyword>
<evidence type="ECO:0000313" key="10">
    <source>
        <dbReference type="EMBL" id="UXD21693.1"/>
    </source>
</evidence>
<evidence type="ECO:0000256" key="5">
    <source>
        <dbReference type="ARBA" id="ARBA00022842"/>
    </source>
</evidence>
<feature type="binding site" evidence="9">
    <location>
        <position position="157"/>
    </location>
    <ligand>
        <name>Mn(2+)</name>
        <dbReference type="ChEBI" id="CHEBI:29035"/>
    </ligand>
</feature>
<dbReference type="EMBL" id="CP006868">
    <property type="protein sequence ID" value="UXD21693.1"/>
    <property type="molecule type" value="Genomic_DNA"/>
</dbReference>
<evidence type="ECO:0000256" key="1">
    <source>
        <dbReference type="ARBA" id="ARBA00022722"/>
    </source>
</evidence>
<reference evidence="10" key="1">
    <citation type="submission" date="2013-11" db="EMBL/GenBank/DDBJ databases">
        <title>Comparative genomics of Ignicoccus.</title>
        <authorList>
            <person name="Podar M."/>
        </authorList>
    </citation>
    <scope>NUCLEOTIDE SEQUENCE</scope>
    <source>
        <strain evidence="10">DSM 13166</strain>
    </source>
</reference>
<protein>
    <recommendedName>
        <fullName evidence="9">CRISPR-associated endonuclease Cas1</fullName>
        <ecNumber evidence="9">3.1.-.-</ecNumber>
    </recommendedName>
</protein>
<dbReference type="Gene3D" id="3.100.10.20">
    <property type="entry name" value="CRISPR-associated endonuclease Cas1, N-terminal domain"/>
    <property type="match status" value="1"/>
</dbReference>
<dbReference type="PANTHER" id="PTHR34353:SF2">
    <property type="entry name" value="CRISPR-ASSOCIATED ENDONUCLEASE CAS1 1"/>
    <property type="match status" value="1"/>
</dbReference>
<keyword evidence="1 9" id="KW-0540">Nuclease</keyword>
<evidence type="ECO:0000313" key="11">
    <source>
        <dbReference type="Proteomes" id="UP001063698"/>
    </source>
</evidence>
<dbReference type="CDD" id="cd09634">
    <property type="entry name" value="Cas1_I-II-III"/>
    <property type="match status" value="1"/>
</dbReference>
<dbReference type="GO" id="GO:0016787">
    <property type="term" value="F:hydrolase activity"/>
    <property type="evidence" value="ECO:0007669"/>
    <property type="project" value="UniProtKB-KW"/>
</dbReference>
<keyword evidence="8 9" id="KW-0464">Manganese</keyword>
<keyword evidence="6 9" id="KW-0051">Antiviral defense</keyword>
<sequence length="308" mass="34906">MRTFFVTDPGRIARKDGGVAYISKDGEVKYLTNDYDVIVVASSKVSITSAAMRLLARYGIDLVVLEWNGEPVIRASSPIPNKTAMTRLKQYEVILKGKALDYAKPIIMRKIIEQGRTLRYIAKSKRINWLRDQSYQLEKLAQDASSAQDPDSLRSVEALAAKLYWGLLSEVFEDFPGRIQESQDPYNMAINYAYGILYSNTAKALTVVGLDIYADFFHTPKSGKSSLVYDFSEQFKPLVDQALFSKLNFERLQAVNGALTYDSRKEVAKVVTEALEECISNLLLVEAWNLTSYLKEERVYVPGWKRCM</sequence>
<keyword evidence="11" id="KW-1185">Reference proteome</keyword>
<dbReference type="PANTHER" id="PTHR34353">
    <property type="entry name" value="CRISPR-ASSOCIATED ENDONUCLEASE CAS1 1"/>
    <property type="match status" value="1"/>
</dbReference>
<dbReference type="GO" id="GO:0046872">
    <property type="term" value="F:metal ion binding"/>
    <property type="evidence" value="ECO:0007669"/>
    <property type="project" value="UniProtKB-UniRule"/>
</dbReference>
<dbReference type="InterPro" id="IPR042211">
    <property type="entry name" value="CRISPR-assoc_Cas1_N"/>
</dbReference>
<keyword evidence="3 9" id="KW-0255">Endonuclease</keyword>
<gene>
    <name evidence="9" type="primary">cas1</name>
    <name evidence="10" type="ORF">IPA_06885</name>
</gene>
<keyword evidence="7 9" id="KW-0238">DNA-binding</keyword>
<dbReference type="InterPro" id="IPR002729">
    <property type="entry name" value="CRISPR-assoc_Cas1"/>
</dbReference>
<accession>A0A977PK85</accession>
<feature type="binding site" evidence="9">
    <location>
        <position position="233"/>
    </location>
    <ligand>
        <name>Mn(2+)</name>
        <dbReference type="ChEBI" id="CHEBI:29035"/>
    </ligand>
</feature>
<dbReference type="InterPro" id="IPR050646">
    <property type="entry name" value="Cas1"/>
</dbReference>
<comment type="function">
    <text evidence="9">CRISPR (clustered regularly interspaced short palindromic repeat), is an adaptive immune system that provides protection against mobile genetic elements (viruses, transposable elements and conjugative plasmids). CRISPR clusters contain spacers, sequences complementary to antecedent mobile elements, and target invading nucleic acids. CRISPR clusters are transcribed and processed into CRISPR RNA (crRNA). Acts as a dsDNA endonuclease. Involved in the integration of spacer DNA into the CRISPR cassette.</text>
</comment>
<keyword evidence="2 9" id="KW-0479">Metal-binding</keyword>
<keyword evidence="5 9" id="KW-0460">Magnesium</keyword>
<feature type="binding site" evidence="9">
    <location>
        <position position="218"/>
    </location>
    <ligand>
        <name>Mn(2+)</name>
        <dbReference type="ChEBI" id="CHEBI:29035"/>
    </ligand>
</feature>
<dbReference type="InterPro" id="IPR042206">
    <property type="entry name" value="CRISPR-assoc_Cas1_C"/>
</dbReference>
<comment type="subunit">
    <text evidence="9">Homodimer, forms a heterotetramer with a Cas2 homodimer.</text>
</comment>
<dbReference type="GO" id="GO:0043571">
    <property type="term" value="P:maintenance of CRISPR repeat elements"/>
    <property type="evidence" value="ECO:0007669"/>
    <property type="project" value="UniProtKB-UniRule"/>
</dbReference>
<name>A0A977PK85_9CREN</name>
<evidence type="ECO:0000256" key="6">
    <source>
        <dbReference type="ARBA" id="ARBA00023118"/>
    </source>
</evidence>
<evidence type="ECO:0000256" key="2">
    <source>
        <dbReference type="ARBA" id="ARBA00022723"/>
    </source>
</evidence>
<dbReference type="GO" id="GO:0004519">
    <property type="term" value="F:endonuclease activity"/>
    <property type="evidence" value="ECO:0007669"/>
    <property type="project" value="UniProtKB-UniRule"/>
</dbReference>
<dbReference type="GO" id="GO:0003677">
    <property type="term" value="F:DNA binding"/>
    <property type="evidence" value="ECO:0007669"/>
    <property type="project" value="UniProtKB-KW"/>
</dbReference>
<dbReference type="Proteomes" id="UP001063698">
    <property type="component" value="Chromosome"/>
</dbReference>
<dbReference type="Pfam" id="PF01867">
    <property type="entry name" value="Cas_Cas1"/>
    <property type="match status" value="1"/>
</dbReference>
<dbReference type="AlphaFoldDB" id="A0A977PK85"/>
<evidence type="ECO:0000256" key="8">
    <source>
        <dbReference type="ARBA" id="ARBA00023211"/>
    </source>
</evidence>
<evidence type="ECO:0000256" key="9">
    <source>
        <dbReference type="HAMAP-Rule" id="MF_01470"/>
    </source>
</evidence>
<evidence type="ECO:0000256" key="7">
    <source>
        <dbReference type="ARBA" id="ARBA00023125"/>
    </source>
</evidence>
<proteinExistence type="inferred from homology"/>